<dbReference type="Gene3D" id="3.40.50.720">
    <property type="entry name" value="NAD(P)-binding Rossmann-like Domain"/>
    <property type="match status" value="1"/>
</dbReference>
<reference evidence="6" key="1">
    <citation type="submission" date="2021-01" db="EMBL/GenBank/DDBJ databases">
        <authorList>
            <person name="Corre E."/>
            <person name="Pelletier E."/>
            <person name="Niang G."/>
            <person name="Scheremetjew M."/>
            <person name="Finn R."/>
            <person name="Kale V."/>
            <person name="Holt S."/>
            <person name="Cochrane G."/>
            <person name="Meng A."/>
            <person name="Brown T."/>
            <person name="Cohen L."/>
        </authorList>
    </citation>
    <scope>NUCLEOTIDE SEQUENCE</scope>
    <source>
        <strain evidence="6">CCMP2084</strain>
    </source>
</reference>
<evidence type="ECO:0000313" key="6">
    <source>
        <dbReference type="EMBL" id="CAD9827911.1"/>
    </source>
</evidence>
<dbReference type="InterPro" id="IPR013328">
    <property type="entry name" value="6PGD_dom2"/>
</dbReference>
<dbReference type="InterPro" id="IPR013332">
    <property type="entry name" value="KPR_N"/>
</dbReference>
<dbReference type="GO" id="GO:0050661">
    <property type="term" value="F:NADP binding"/>
    <property type="evidence" value="ECO:0007669"/>
    <property type="project" value="TreeGrafter"/>
</dbReference>
<dbReference type="AlphaFoldDB" id="A0A7S2URD9"/>
<evidence type="ECO:0000256" key="3">
    <source>
        <dbReference type="ARBA" id="ARBA00023002"/>
    </source>
</evidence>
<gene>
    <name evidence="6" type="ORF">ASEP1449_LOCUS19746</name>
</gene>
<protein>
    <recommendedName>
        <fullName evidence="7">2-dehydropantoate 2-reductase</fullName>
    </recommendedName>
</protein>
<evidence type="ECO:0008006" key="7">
    <source>
        <dbReference type="Google" id="ProtNLM"/>
    </source>
</evidence>
<dbReference type="GO" id="GO:0005737">
    <property type="term" value="C:cytoplasm"/>
    <property type="evidence" value="ECO:0007669"/>
    <property type="project" value="TreeGrafter"/>
</dbReference>
<organism evidence="6">
    <name type="scientific">Attheya septentrionalis</name>
    <dbReference type="NCBI Taxonomy" id="420275"/>
    <lineage>
        <taxon>Eukaryota</taxon>
        <taxon>Sar</taxon>
        <taxon>Stramenopiles</taxon>
        <taxon>Ochrophyta</taxon>
        <taxon>Bacillariophyta</taxon>
        <taxon>Coscinodiscophyceae</taxon>
        <taxon>Chaetocerotophycidae</taxon>
        <taxon>Chaetocerotales</taxon>
        <taxon>Attheyaceae</taxon>
        <taxon>Attheya</taxon>
    </lineage>
</organism>
<evidence type="ECO:0000256" key="1">
    <source>
        <dbReference type="ARBA" id="ARBA00007870"/>
    </source>
</evidence>
<dbReference type="Pfam" id="PF02558">
    <property type="entry name" value="ApbA"/>
    <property type="match status" value="1"/>
</dbReference>
<dbReference type="PANTHER" id="PTHR43765">
    <property type="entry name" value="2-DEHYDROPANTOATE 2-REDUCTASE-RELATED"/>
    <property type="match status" value="1"/>
</dbReference>
<feature type="domain" description="Ketopantoate reductase C-terminal" evidence="5">
    <location>
        <begin position="271"/>
        <end position="310"/>
    </location>
</feature>
<dbReference type="InterPro" id="IPR013752">
    <property type="entry name" value="KPA_reductase"/>
</dbReference>
<dbReference type="EMBL" id="HBHQ01029111">
    <property type="protein sequence ID" value="CAD9827911.1"/>
    <property type="molecule type" value="Transcribed_RNA"/>
</dbReference>
<dbReference type="InterPro" id="IPR050838">
    <property type="entry name" value="Ketopantoate_reductase"/>
</dbReference>
<name>A0A7S2URD9_9STRA</name>
<feature type="domain" description="Ketopantoate reductase N-terminal" evidence="4">
    <location>
        <begin position="44"/>
        <end position="212"/>
    </location>
</feature>
<accession>A0A7S2URD9</accession>
<dbReference type="PANTHER" id="PTHR43765:SF2">
    <property type="entry name" value="2-DEHYDROPANTOATE 2-REDUCTASE"/>
    <property type="match status" value="1"/>
</dbReference>
<dbReference type="InterPro" id="IPR008927">
    <property type="entry name" value="6-PGluconate_DH-like_C_sf"/>
</dbReference>
<evidence type="ECO:0000259" key="5">
    <source>
        <dbReference type="Pfam" id="PF08546"/>
    </source>
</evidence>
<dbReference type="Gene3D" id="1.10.1040.10">
    <property type="entry name" value="N-(1-d-carboxylethyl)-l-norvaline Dehydrogenase, domain 2"/>
    <property type="match status" value="1"/>
</dbReference>
<evidence type="ECO:0000259" key="4">
    <source>
        <dbReference type="Pfam" id="PF02558"/>
    </source>
</evidence>
<sequence>MNTPLRRIVQWSSTLKISTLSRFHKQQQCRSMATAKEAAPRSTIHVLGSGSLGLLMASSIRRSNPTNPSAVTVLLRPHHKERVLSPRELRKVFRQPQGAGFVPPPQSIIVALQPYSNQIKSANIQLIDLSAQLIGDESTSDQPYTEIKTLLLTTKAQDAVAAVQSVLPLMDKKASRIIVLSNGALAIQEHLASIVHPSTSIVLASTYHGAHRGINEQELARLQLSDSQRQYLYPLVHAGLGYTYVEKGHDDVVQILEEAGLRPCALPINEMKLMLWKKLAANCVINPLTAIFKCRNGALLITYQIETAWKTLITTNKANKKEIPWETCQDLMADVIKEVSTIALAETRHMTDIDVDELSPERIHLFVQAVISETAANHSSMLQDIFAGRRGTEIDFLNGYIQDIGKSKHGIQTPANSFLCSQVNQLLQTNNSNVNIL</sequence>
<dbReference type="SUPFAM" id="SSF48179">
    <property type="entry name" value="6-phosphogluconate dehydrogenase C-terminal domain-like"/>
    <property type="match status" value="1"/>
</dbReference>
<proteinExistence type="inferred from homology"/>
<comment type="similarity">
    <text evidence="1">Belongs to the ketopantoate reductase family.</text>
</comment>
<keyword evidence="2" id="KW-0521">NADP</keyword>
<keyword evidence="3" id="KW-0560">Oxidoreductase</keyword>
<evidence type="ECO:0000256" key="2">
    <source>
        <dbReference type="ARBA" id="ARBA00022857"/>
    </source>
</evidence>
<dbReference type="GO" id="GO:0008677">
    <property type="term" value="F:2-dehydropantoate 2-reductase activity"/>
    <property type="evidence" value="ECO:0007669"/>
    <property type="project" value="TreeGrafter"/>
</dbReference>
<feature type="domain" description="Ketopantoate reductase C-terminal" evidence="5">
    <location>
        <begin position="325"/>
        <end position="425"/>
    </location>
</feature>
<dbReference type="Pfam" id="PF08546">
    <property type="entry name" value="ApbA_C"/>
    <property type="match status" value="2"/>
</dbReference>